<dbReference type="InterPro" id="IPR029063">
    <property type="entry name" value="SAM-dependent_MTases_sf"/>
</dbReference>
<proteinExistence type="predicted"/>
<evidence type="ECO:0000313" key="2">
    <source>
        <dbReference type="Proteomes" id="UP001597183"/>
    </source>
</evidence>
<organism evidence="1 2">
    <name type="scientific">Actinoplanes sichuanensis</name>
    <dbReference type="NCBI Taxonomy" id="512349"/>
    <lineage>
        <taxon>Bacteria</taxon>
        <taxon>Bacillati</taxon>
        <taxon>Actinomycetota</taxon>
        <taxon>Actinomycetes</taxon>
        <taxon>Micromonosporales</taxon>
        <taxon>Micromonosporaceae</taxon>
        <taxon>Actinoplanes</taxon>
    </lineage>
</organism>
<protein>
    <submittedName>
        <fullName evidence="1">Class I SAM-dependent methyltransferase</fullName>
        <ecNumber evidence="1">2.1.1.-</ecNumber>
    </submittedName>
</protein>
<dbReference type="Proteomes" id="UP001597183">
    <property type="component" value="Unassembled WGS sequence"/>
</dbReference>
<gene>
    <name evidence="1" type="ORF">ACFQ5G_17055</name>
</gene>
<dbReference type="Pfam" id="PF13578">
    <property type="entry name" value="Methyltransf_24"/>
    <property type="match status" value="1"/>
</dbReference>
<dbReference type="Gene3D" id="3.40.50.150">
    <property type="entry name" value="Vaccinia Virus protein VP39"/>
    <property type="match status" value="1"/>
</dbReference>
<keyword evidence="2" id="KW-1185">Reference proteome</keyword>
<name>A0ABW4AA68_9ACTN</name>
<comment type="caution">
    <text evidence="1">The sequence shown here is derived from an EMBL/GenBank/DDBJ whole genome shotgun (WGS) entry which is preliminary data.</text>
</comment>
<accession>A0ABW4AA68</accession>
<dbReference type="EC" id="2.1.1.-" evidence="1"/>
<reference evidence="2" key="1">
    <citation type="journal article" date="2019" name="Int. J. Syst. Evol. Microbiol.">
        <title>The Global Catalogue of Microorganisms (GCM) 10K type strain sequencing project: providing services to taxonomists for standard genome sequencing and annotation.</title>
        <authorList>
            <consortium name="The Broad Institute Genomics Platform"/>
            <consortium name="The Broad Institute Genome Sequencing Center for Infectious Disease"/>
            <person name="Wu L."/>
            <person name="Ma J."/>
        </authorList>
    </citation>
    <scope>NUCLEOTIDE SEQUENCE [LARGE SCALE GENOMIC DNA]</scope>
    <source>
        <strain evidence="2">CCM 7526</strain>
    </source>
</reference>
<keyword evidence="1" id="KW-0489">Methyltransferase</keyword>
<keyword evidence="1" id="KW-0808">Transferase</keyword>
<dbReference type="GO" id="GO:0008168">
    <property type="term" value="F:methyltransferase activity"/>
    <property type="evidence" value="ECO:0007669"/>
    <property type="project" value="UniProtKB-KW"/>
</dbReference>
<dbReference type="GO" id="GO:0032259">
    <property type="term" value="P:methylation"/>
    <property type="evidence" value="ECO:0007669"/>
    <property type="project" value="UniProtKB-KW"/>
</dbReference>
<evidence type="ECO:0000313" key="1">
    <source>
        <dbReference type="EMBL" id="MFD1367063.1"/>
    </source>
</evidence>
<dbReference type="RefSeq" id="WP_317796101.1">
    <property type="nucleotide sequence ID" value="NZ_AP028461.1"/>
</dbReference>
<sequence>MADVHPVLSPFALADAADLYRAYAADLAAARAAQRALLAPGGPRLHPKLDDIEAELTYLLVRHHRPRLVAEIGTFHGWSTTWLLRALRDNGEGELRSYDIVDHARRSVPAELADGRWTFHHGDVRQAGLTPGLIDYLFIDAAHTAPFARWYTTGLLPQLRPGVPVSVHDVYHRRRAGRFSEGRVVLDWLATRGLGHFTASRAAAPAEHAALLAVRRELGLAEPVHRGDHNPMIFFRLGGA</sequence>
<dbReference type="SUPFAM" id="SSF53335">
    <property type="entry name" value="S-adenosyl-L-methionine-dependent methyltransferases"/>
    <property type="match status" value="1"/>
</dbReference>
<dbReference type="EMBL" id="JBHTMK010000020">
    <property type="protein sequence ID" value="MFD1367063.1"/>
    <property type="molecule type" value="Genomic_DNA"/>
</dbReference>